<feature type="domain" description="Flagellar hook-length control protein-like C-terminal" evidence="5">
    <location>
        <begin position="219"/>
        <end position="301"/>
    </location>
</feature>
<sequence length="344" mass="35363">MPVMPLLTLLTPGNLAGRGATGKVPDAAFSALLTQRLGSPETTVLPQALPEVASSLTPVRIAEEGAEAEDAPLPVPAQMDASVLQQLVAQLPVASAVTEHPTPATTEAPVPAPQSMRLPVATRATPDMNPDSAAAHPLVADNTPAPPTTPGAPDPMTVTDTRDAVPLREVISADSAPALTALPGAARATSDSVPAAEPVLRVQLQAAPGSEPWQQAIGQQLKVMVQQGVHRAELKLHPEDLGTVQVSLRLQQDQAQLLVLSDHPQVRAALEATLPQLRHALAESGIQLGESSVSTGNFEQQPQPNTTASPDAARLPEGDADSAGVTSATLSVNRAATGAISTFV</sequence>
<dbReference type="CDD" id="cd17470">
    <property type="entry name" value="T3SS_Flik_C"/>
    <property type="match status" value="1"/>
</dbReference>
<name>A0ABY3A272_9GAMM</name>
<dbReference type="InterPro" id="IPR038610">
    <property type="entry name" value="FliK-like_C_sf"/>
</dbReference>
<organism evidence="6 7">
    <name type="scientific">Pantoea dispersa</name>
    <dbReference type="NCBI Taxonomy" id="59814"/>
    <lineage>
        <taxon>Bacteria</taxon>
        <taxon>Pseudomonadati</taxon>
        <taxon>Pseudomonadota</taxon>
        <taxon>Gammaproteobacteria</taxon>
        <taxon>Enterobacterales</taxon>
        <taxon>Erwiniaceae</taxon>
        <taxon>Pantoea</taxon>
    </lineage>
</organism>
<feature type="compositionally biased region" description="Polar residues" evidence="4">
    <location>
        <begin position="292"/>
        <end position="309"/>
    </location>
</feature>
<evidence type="ECO:0000313" key="7">
    <source>
        <dbReference type="Proteomes" id="UP000319715"/>
    </source>
</evidence>
<reference evidence="6 7" key="1">
    <citation type="submission" date="2019-06" db="EMBL/GenBank/DDBJ databases">
        <title>Pantoea dispersa Assembly.</title>
        <authorList>
            <person name="Wang J."/>
        </authorList>
    </citation>
    <scope>NUCLEOTIDE SEQUENCE [LARGE SCALE GENOMIC DNA]</scope>
    <source>
        <strain evidence="7">bio</strain>
    </source>
</reference>
<keyword evidence="3" id="KW-1005">Bacterial flagellum biogenesis</keyword>
<proteinExistence type="inferred from homology"/>
<keyword evidence="7" id="KW-1185">Reference proteome</keyword>
<accession>A0ABY3A272</accession>
<dbReference type="PANTHER" id="PTHR37533">
    <property type="entry name" value="FLAGELLAR HOOK-LENGTH CONTROL PROTEIN"/>
    <property type="match status" value="1"/>
</dbReference>
<dbReference type="RefSeq" id="WP_141495334.1">
    <property type="nucleotide sequence ID" value="NZ_VICF01000001.1"/>
</dbReference>
<evidence type="ECO:0000256" key="4">
    <source>
        <dbReference type="SAM" id="MobiDB-lite"/>
    </source>
</evidence>
<evidence type="ECO:0000256" key="2">
    <source>
        <dbReference type="ARBA" id="ARBA00009149"/>
    </source>
</evidence>
<dbReference type="InterPro" id="IPR052563">
    <property type="entry name" value="FliK"/>
</dbReference>
<evidence type="ECO:0000259" key="5">
    <source>
        <dbReference type="Pfam" id="PF02120"/>
    </source>
</evidence>
<protein>
    <recommendedName>
        <fullName evidence="5">Flagellar hook-length control protein-like C-terminal domain-containing protein</fullName>
    </recommendedName>
</protein>
<evidence type="ECO:0000256" key="1">
    <source>
        <dbReference type="ARBA" id="ARBA00003944"/>
    </source>
</evidence>
<dbReference type="EMBL" id="VICF01000001">
    <property type="protein sequence ID" value="TQC76856.1"/>
    <property type="molecule type" value="Genomic_DNA"/>
</dbReference>
<feature type="region of interest" description="Disordered" evidence="4">
    <location>
        <begin position="292"/>
        <end position="326"/>
    </location>
</feature>
<dbReference type="InterPro" id="IPR001635">
    <property type="entry name" value="Flag_hook_Flik"/>
</dbReference>
<dbReference type="Gene3D" id="3.30.750.140">
    <property type="match status" value="1"/>
</dbReference>
<dbReference type="InterPro" id="IPR021136">
    <property type="entry name" value="Flagellar_hook_control-like_C"/>
</dbReference>
<gene>
    <name evidence="6" type="ORF">FK492_02290</name>
</gene>
<evidence type="ECO:0000256" key="3">
    <source>
        <dbReference type="ARBA" id="ARBA00022795"/>
    </source>
</evidence>
<comment type="function">
    <text evidence="1">Controls the length of the flagellar hook.</text>
</comment>
<feature type="compositionally biased region" description="Pro residues" evidence="4">
    <location>
        <begin position="144"/>
        <end position="153"/>
    </location>
</feature>
<dbReference type="Pfam" id="PF02120">
    <property type="entry name" value="Flg_hook"/>
    <property type="match status" value="1"/>
</dbReference>
<comment type="similarity">
    <text evidence="2">Belongs to the FliK family.</text>
</comment>
<comment type="caution">
    <text evidence="6">The sequence shown here is derived from an EMBL/GenBank/DDBJ whole genome shotgun (WGS) entry which is preliminary data.</text>
</comment>
<dbReference type="Proteomes" id="UP000319715">
    <property type="component" value="Unassembled WGS sequence"/>
</dbReference>
<feature type="region of interest" description="Disordered" evidence="4">
    <location>
        <begin position="122"/>
        <end position="159"/>
    </location>
</feature>
<dbReference type="PANTHER" id="PTHR37533:SF2">
    <property type="entry name" value="FLAGELLAR HOOK-LENGTH CONTROL PROTEIN"/>
    <property type="match status" value="1"/>
</dbReference>
<evidence type="ECO:0000313" key="6">
    <source>
        <dbReference type="EMBL" id="TQC76856.1"/>
    </source>
</evidence>
<dbReference type="PRINTS" id="PR01007">
    <property type="entry name" value="FLGHOOKFLIK"/>
</dbReference>